<dbReference type="SUPFAM" id="SSF48317">
    <property type="entry name" value="Acid phosphatase/Vanadium-dependent haloperoxidase"/>
    <property type="match status" value="1"/>
</dbReference>
<protein>
    <submittedName>
        <fullName evidence="3">Phosphatase PAP2 family protein</fullName>
    </submittedName>
</protein>
<feature type="transmembrane region" description="Helical" evidence="1">
    <location>
        <begin position="20"/>
        <end position="41"/>
    </location>
</feature>
<reference evidence="3" key="1">
    <citation type="submission" date="2024-05" db="EMBL/GenBank/DDBJ databases">
        <authorList>
            <person name="Bunk B."/>
            <person name="Swiderski J."/>
            <person name="Sproer C."/>
            <person name="Thiel V."/>
        </authorList>
    </citation>
    <scope>NUCLEOTIDE SEQUENCE</scope>
    <source>
        <strain evidence="3">DSM 17735</strain>
    </source>
</reference>
<keyword evidence="1" id="KW-0472">Membrane</keyword>
<feature type="transmembrane region" description="Helical" evidence="1">
    <location>
        <begin position="144"/>
        <end position="162"/>
    </location>
</feature>
<dbReference type="EMBL" id="CP157675">
    <property type="protein sequence ID" value="XBP70874.1"/>
    <property type="molecule type" value="Genomic_DNA"/>
</dbReference>
<dbReference type="PANTHER" id="PTHR14969">
    <property type="entry name" value="SPHINGOSINE-1-PHOSPHATE PHOSPHOHYDROLASE"/>
    <property type="match status" value="1"/>
</dbReference>
<feature type="transmembrane region" description="Helical" evidence="1">
    <location>
        <begin position="245"/>
        <end position="266"/>
    </location>
</feature>
<keyword evidence="1" id="KW-0812">Transmembrane</keyword>
<organism evidence="3">
    <name type="scientific">Polaromonas hydrogenivorans</name>
    <dbReference type="NCBI Taxonomy" id="335476"/>
    <lineage>
        <taxon>Bacteria</taxon>
        <taxon>Pseudomonadati</taxon>
        <taxon>Pseudomonadota</taxon>
        <taxon>Betaproteobacteria</taxon>
        <taxon>Burkholderiales</taxon>
        <taxon>Comamonadaceae</taxon>
        <taxon>Polaromonas</taxon>
    </lineage>
</organism>
<evidence type="ECO:0000313" key="3">
    <source>
        <dbReference type="EMBL" id="XBP70874.1"/>
    </source>
</evidence>
<keyword evidence="1" id="KW-1133">Transmembrane helix</keyword>
<dbReference type="RefSeq" id="WP_349280201.1">
    <property type="nucleotide sequence ID" value="NZ_CBCSCU010000019.1"/>
</dbReference>
<feature type="transmembrane region" description="Helical" evidence="1">
    <location>
        <begin position="190"/>
        <end position="208"/>
    </location>
</feature>
<feature type="domain" description="Phosphatidic acid phosphatase type 2/haloperoxidase" evidence="2">
    <location>
        <begin position="141"/>
        <end position="260"/>
    </location>
</feature>
<dbReference type="Gene3D" id="1.20.144.10">
    <property type="entry name" value="Phosphatidic acid phosphatase type 2/haloperoxidase"/>
    <property type="match status" value="2"/>
</dbReference>
<evidence type="ECO:0000259" key="2">
    <source>
        <dbReference type="SMART" id="SM00014"/>
    </source>
</evidence>
<dbReference type="AlphaFoldDB" id="A0AAU7LT95"/>
<dbReference type="PANTHER" id="PTHR14969:SF13">
    <property type="entry name" value="AT30094P"/>
    <property type="match status" value="1"/>
</dbReference>
<gene>
    <name evidence="3" type="ORF">ABLV49_03430</name>
</gene>
<proteinExistence type="predicted"/>
<dbReference type="InterPro" id="IPR000326">
    <property type="entry name" value="PAP2/HPO"/>
</dbReference>
<feature type="transmembrane region" description="Helical" evidence="1">
    <location>
        <begin position="112"/>
        <end position="137"/>
    </location>
</feature>
<dbReference type="Pfam" id="PF01569">
    <property type="entry name" value="PAP2"/>
    <property type="match status" value="1"/>
</dbReference>
<feature type="transmembrane region" description="Helical" evidence="1">
    <location>
        <begin position="53"/>
        <end position="78"/>
    </location>
</feature>
<dbReference type="SMART" id="SM00014">
    <property type="entry name" value="acidPPc"/>
    <property type="match status" value="1"/>
</dbReference>
<dbReference type="InterPro" id="IPR036938">
    <property type="entry name" value="PAP2/HPO_sf"/>
</dbReference>
<name>A0AAU7LT95_9BURK</name>
<dbReference type="CDD" id="cd03392">
    <property type="entry name" value="PAP2_like_2"/>
    <property type="match status" value="1"/>
</dbReference>
<feature type="transmembrane region" description="Helical" evidence="1">
    <location>
        <begin position="220"/>
        <end position="239"/>
    </location>
</feature>
<sequence>MELDSSALRHAVQSLASHALPAFGVALVVLIAAVCGLWWLGLRYGVHRETSRFAPLAYLLAYLALGFALIIGAAALFAEIAENLGDGRKLGQLDLLFSDTIRATISVDALRFFVLLTHLGDPILLTALCLAGALVLLWQRQRGLCIGWVGAIAGNAVLNPLLKNIFERARPLHEHGLAFADGWSFPSGHASSSVVAYGMLAYLLVRLLPARWSAMRQPVVAAAAAVAFATGSSRVFLQVHFASDVLAGFASGAAWLAVCIGALELARYRKRTA</sequence>
<accession>A0AAU7LT95</accession>
<evidence type="ECO:0000256" key="1">
    <source>
        <dbReference type="SAM" id="Phobius"/>
    </source>
</evidence>